<proteinExistence type="predicted"/>
<dbReference type="InterPro" id="IPR051125">
    <property type="entry name" value="ABC-4/HrtB_transporter"/>
</dbReference>
<accession>A0A432ZRV2</accession>
<dbReference type="RefSeq" id="WP_126841189.1">
    <property type="nucleotide sequence ID" value="NZ_PIQH01000003.1"/>
</dbReference>
<evidence type="ECO:0000256" key="1">
    <source>
        <dbReference type="ARBA" id="ARBA00004651"/>
    </source>
</evidence>
<keyword evidence="3 6" id="KW-0812">Transmembrane</keyword>
<evidence type="ECO:0000313" key="10">
    <source>
        <dbReference type="Proteomes" id="UP000287996"/>
    </source>
</evidence>
<dbReference type="AlphaFoldDB" id="A0A432ZRV2"/>
<dbReference type="PANTHER" id="PTHR43738:SF2">
    <property type="entry name" value="ABC TRANSPORTER PERMEASE"/>
    <property type="match status" value="1"/>
</dbReference>
<feature type="domain" description="ABC3 transporter permease C-terminal" evidence="7">
    <location>
        <begin position="290"/>
        <end position="406"/>
    </location>
</feature>
<dbReference type="Pfam" id="PF12704">
    <property type="entry name" value="MacB_PCD"/>
    <property type="match status" value="1"/>
</dbReference>
<dbReference type="EMBL" id="PIQH01000003">
    <property type="protein sequence ID" value="RUO80655.1"/>
    <property type="molecule type" value="Genomic_DNA"/>
</dbReference>
<evidence type="ECO:0000256" key="5">
    <source>
        <dbReference type="ARBA" id="ARBA00023136"/>
    </source>
</evidence>
<comment type="subcellular location">
    <subcellularLocation>
        <location evidence="1">Cell membrane</location>
        <topology evidence="1">Multi-pass membrane protein</topology>
    </subcellularLocation>
</comment>
<keyword evidence="10" id="KW-1185">Reference proteome</keyword>
<evidence type="ECO:0000259" key="7">
    <source>
        <dbReference type="Pfam" id="PF02687"/>
    </source>
</evidence>
<name>A0A432ZRV2_9GAMM</name>
<keyword evidence="4 6" id="KW-1133">Transmembrane helix</keyword>
<dbReference type="PANTHER" id="PTHR43738">
    <property type="entry name" value="ABC TRANSPORTER, MEMBRANE PROTEIN"/>
    <property type="match status" value="1"/>
</dbReference>
<dbReference type="InterPro" id="IPR025857">
    <property type="entry name" value="MacB_PCD"/>
</dbReference>
<keyword evidence="5 6" id="KW-0472">Membrane</keyword>
<dbReference type="Proteomes" id="UP000287996">
    <property type="component" value="Unassembled WGS sequence"/>
</dbReference>
<evidence type="ECO:0000256" key="6">
    <source>
        <dbReference type="SAM" id="Phobius"/>
    </source>
</evidence>
<gene>
    <name evidence="9" type="ORF">CWI84_03450</name>
</gene>
<evidence type="ECO:0000256" key="3">
    <source>
        <dbReference type="ARBA" id="ARBA00022692"/>
    </source>
</evidence>
<comment type="caution">
    <text evidence="9">The sequence shown here is derived from an EMBL/GenBank/DDBJ whole genome shotgun (WGS) entry which is preliminary data.</text>
</comment>
<keyword evidence="2" id="KW-1003">Cell membrane</keyword>
<evidence type="ECO:0000313" key="9">
    <source>
        <dbReference type="EMBL" id="RUO80655.1"/>
    </source>
</evidence>
<evidence type="ECO:0000256" key="4">
    <source>
        <dbReference type="ARBA" id="ARBA00022989"/>
    </source>
</evidence>
<sequence length="417" mass="45118">MIQLALASLRSRRTTAILTIAVIAISVALLLAVERVRDQVQSHFANTVSGTDLIVGARTGDVQLLMASVFHIGAMTNNMSWKSYQDLSQRREVKWSIPVSLGDSVGGMPVVATTQAFFQHFHYGEHQSLNLRQGQVFTHVTGAVLGSNAAAKLDKKLGDALIVAHGSGGISFTEHGDHPFTVAGILAPTGTPVDEAIYIPLRGLEQIHGAHHEAEAEHQQHQDKLLSAFSGPPTESISAAFIGLKVKPLALRLQREINTQRGEPLTALLPGLTLQQLWKTLRLFEQALTIVSFMVVLTGLLGMLTSLLASLRERRREMAILRALGAGPGTVFGLLLAEAFLLTLVGTAAGVALIYLLQLSLNGVIQHYFGVILSIHWPSNAEWWRIAIVVVAGFVLSLLPAWRAYRQSLADGLTVKL</sequence>
<dbReference type="Pfam" id="PF02687">
    <property type="entry name" value="FtsX"/>
    <property type="match status" value="1"/>
</dbReference>
<feature type="transmembrane region" description="Helical" evidence="6">
    <location>
        <begin position="332"/>
        <end position="357"/>
    </location>
</feature>
<feature type="transmembrane region" description="Helical" evidence="6">
    <location>
        <begin position="383"/>
        <end position="402"/>
    </location>
</feature>
<reference evidence="9 10" key="1">
    <citation type="journal article" date="2011" name="Front. Microbiol.">
        <title>Genomic signatures of strain selection and enhancement in Bacillus atrophaeus var. globigii, a historical biowarfare simulant.</title>
        <authorList>
            <person name="Gibbons H.S."/>
            <person name="Broomall S.M."/>
            <person name="McNew L.A."/>
            <person name="Daligault H."/>
            <person name="Chapman C."/>
            <person name="Bruce D."/>
            <person name="Karavis M."/>
            <person name="Krepps M."/>
            <person name="McGregor P.A."/>
            <person name="Hong C."/>
            <person name="Park K.H."/>
            <person name="Akmal A."/>
            <person name="Feldman A."/>
            <person name="Lin J.S."/>
            <person name="Chang W.E."/>
            <person name="Higgs B.W."/>
            <person name="Demirev P."/>
            <person name="Lindquist J."/>
            <person name="Liem A."/>
            <person name="Fochler E."/>
            <person name="Read T.D."/>
            <person name="Tapia R."/>
            <person name="Johnson S."/>
            <person name="Bishop-Lilly K.A."/>
            <person name="Detter C."/>
            <person name="Han C."/>
            <person name="Sozhamannan S."/>
            <person name="Rosenzweig C.N."/>
            <person name="Skowronski E.W."/>
        </authorList>
    </citation>
    <scope>NUCLEOTIDE SEQUENCE [LARGE SCALE GENOMIC DNA]</scope>
    <source>
        <strain evidence="9 10">CC-PW-9</strain>
    </source>
</reference>
<organism evidence="9 10">
    <name type="scientific">Idiomarina tyrosinivorans</name>
    <dbReference type="NCBI Taxonomy" id="1445662"/>
    <lineage>
        <taxon>Bacteria</taxon>
        <taxon>Pseudomonadati</taxon>
        <taxon>Pseudomonadota</taxon>
        <taxon>Gammaproteobacteria</taxon>
        <taxon>Alteromonadales</taxon>
        <taxon>Idiomarinaceae</taxon>
        <taxon>Idiomarina</taxon>
    </lineage>
</organism>
<feature type="transmembrane region" description="Helical" evidence="6">
    <location>
        <begin position="287"/>
        <end position="311"/>
    </location>
</feature>
<dbReference type="InterPro" id="IPR003838">
    <property type="entry name" value="ABC3_permease_C"/>
</dbReference>
<dbReference type="OrthoDB" id="9784014at2"/>
<protein>
    <submittedName>
        <fullName evidence="9">ABC transporter permease</fullName>
    </submittedName>
</protein>
<evidence type="ECO:0000256" key="2">
    <source>
        <dbReference type="ARBA" id="ARBA00022475"/>
    </source>
</evidence>
<dbReference type="GO" id="GO:0005886">
    <property type="term" value="C:plasma membrane"/>
    <property type="evidence" value="ECO:0007669"/>
    <property type="project" value="UniProtKB-SubCell"/>
</dbReference>
<evidence type="ECO:0000259" key="8">
    <source>
        <dbReference type="Pfam" id="PF12704"/>
    </source>
</evidence>
<feature type="domain" description="MacB-like periplasmic core" evidence="8">
    <location>
        <begin position="17"/>
        <end position="206"/>
    </location>
</feature>